<proteinExistence type="predicted"/>
<dbReference type="AlphaFoldDB" id="D2PWR2"/>
<dbReference type="Proteomes" id="UP000007967">
    <property type="component" value="Chromosome"/>
</dbReference>
<accession>D2PWR2</accession>
<dbReference type="KEGG" id="kfl:Kfla_4504"/>
<dbReference type="EMBL" id="CP001736">
    <property type="protein sequence ID" value="ADB33531.1"/>
    <property type="molecule type" value="Genomic_DNA"/>
</dbReference>
<organism evidence="1 2">
    <name type="scientific">Kribbella flavida (strain DSM 17836 / JCM 10339 / NBRC 14399)</name>
    <dbReference type="NCBI Taxonomy" id="479435"/>
    <lineage>
        <taxon>Bacteria</taxon>
        <taxon>Bacillati</taxon>
        <taxon>Actinomycetota</taxon>
        <taxon>Actinomycetes</taxon>
        <taxon>Propionibacteriales</taxon>
        <taxon>Kribbellaceae</taxon>
        <taxon>Kribbella</taxon>
    </lineage>
</organism>
<evidence type="ECO:0000313" key="1">
    <source>
        <dbReference type="EMBL" id="ADB33531.1"/>
    </source>
</evidence>
<dbReference type="HOGENOM" id="CLU_1822809_0_0_11"/>
<reference evidence="1 2" key="2">
    <citation type="journal article" date="2010" name="Stand. Genomic Sci.">
        <title>Complete genome sequence of Kribbella flavida type strain (IFO 14399).</title>
        <authorList>
            <person name="Pukall R."/>
            <person name="Lapidus A."/>
            <person name="Glavina Del Rio T."/>
            <person name="Copeland A."/>
            <person name="Tice H."/>
            <person name="Cheng J.-F."/>
            <person name="Lucas S."/>
            <person name="Chen F."/>
            <person name="Nolan M."/>
            <person name="LaButti K."/>
            <person name="Pati A."/>
            <person name="Ivanova N."/>
            <person name="Mavrommatis K."/>
            <person name="Mikhailova N."/>
            <person name="Pitluck S."/>
            <person name="Bruce D."/>
            <person name="Goodwin L."/>
            <person name="Land M."/>
            <person name="Hauser L."/>
            <person name="Chang Y.-J."/>
            <person name="Jeffries C.D."/>
            <person name="Chen A."/>
            <person name="Palaniappan K."/>
            <person name="Chain P."/>
            <person name="Rohde M."/>
            <person name="Goeker M."/>
            <person name="Bristow J."/>
            <person name="Eisen J.A."/>
            <person name="Markowitz V."/>
            <person name="Hugenholtz P."/>
            <person name="Kyrpides N.C."/>
            <person name="Klenk H.-P."/>
            <person name="Brettin T."/>
        </authorList>
    </citation>
    <scope>NUCLEOTIDE SEQUENCE [LARGE SCALE GENOMIC DNA]</scope>
    <source>
        <strain evidence="2">DSM 17836 / JCM 10339 / NBRC 14399</strain>
    </source>
</reference>
<protein>
    <submittedName>
        <fullName evidence="1">Uncharacterized protein</fullName>
    </submittedName>
</protein>
<keyword evidence="2" id="KW-1185">Reference proteome</keyword>
<sequence length="141" mass="15246">MQLGTVSAGDGMCGVLGILQSEVSAEVPATAKTLHRYGSLEMIEDGQDPLSRVWPGTGHRCAIRVEIPGCGATQHLCEELVLTPEVLVERTSGDVRLFQQRGDPHTRPFAVGEALGRLEKALSRASLRGFDHPLSMPHLHE</sequence>
<name>D2PWR2_KRIFD</name>
<gene>
    <name evidence="1" type="ordered locus">Kfla_4504</name>
</gene>
<evidence type="ECO:0000313" key="2">
    <source>
        <dbReference type="Proteomes" id="UP000007967"/>
    </source>
</evidence>
<reference evidence="2" key="1">
    <citation type="submission" date="2009-09" db="EMBL/GenBank/DDBJ databases">
        <title>The complete genome of Kribbella flavida DSM 17836.</title>
        <authorList>
            <consortium name="US DOE Joint Genome Institute (JGI-PGF)"/>
            <person name="Lucas S."/>
            <person name="Copeland A."/>
            <person name="Lapidus A."/>
            <person name="Glavina del Rio T."/>
            <person name="Dalin E."/>
            <person name="Tice H."/>
            <person name="Bruce D."/>
            <person name="Goodwin L."/>
            <person name="Pitluck S."/>
            <person name="Kyrpides N."/>
            <person name="Mavromatis K."/>
            <person name="Ivanova N."/>
            <person name="Saunders E."/>
            <person name="Brettin T."/>
            <person name="Detter J.C."/>
            <person name="Han C."/>
            <person name="Larimer F."/>
            <person name="Land M."/>
            <person name="Hauser L."/>
            <person name="Markowitz V."/>
            <person name="Cheng J.-F."/>
            <person name="Hugenholtz P."/>
            <person name="Woyke T."/>
            <person name="Wu D."/>
            <person name="Pukall R."/>
            <person name="Klenk H.-P."/>
            <person name="Eisen J.A."/>
        </authorList>
    </citation>
    <scope>NUCLEOTIDE SEQUENCE [LARGE SCALE GENOMIC DNA]</scope>
    <source>
        <strain evidence="2">DSM 17836 / JCM 10339 / NBRC 14399</strain>
    </source>
</reference>